<dbReference type="EMBL" id="FMWP01000048">
    <property type="protein sequence ID" value="SCZ93780.1"/>
    <property type="molecule type" value="Genomic_DNA"/>
</dbReference>
<dbReference type="InterPro" id="IPR036864">
    <property type="entry name" value="Zn2-C6_fun-type_DNA-bd_sf"/>
</dbReference>
<sequence length="896" mass="96355">MSSRHGSPAPGKAGRLARSRAACEACHRVKQRCDGPSICPCHRCKTWGIECIFPSSAGPVPSQPPPAQAKASKHTATGTGKIKGKGKAVATPTSVAHPRRSSTASDAAAAAPPPPPLGGTAASAASAAPSAMASITPIELTQQLRAMAARLESIEGALARAEVSFPASSSSHSHHLSNHRPSHSHSGQTVSDETPLSGPYAHEQHQHQPNTSNPVEATGEAIEAMAVEGLVGLSDSHQQSRSRATSNGIDNASAANPEVWDPSRPDVLSRTLMTVEDCESAFDVQVNSTMARCIRRYTNVPRGFVVCRYFDNLQPWVLSLSSTLDRNPLTVRTRSPLLFHSILLISIYYRERTTENLALYEAISAIIDSILAPNILCPQPDQLSSDFIRSIHLLTLYKPLPIATFRARGIKDLAAIEHASKMNVRASWLLRLIASRVAMFIGLPSITTTFARAFANQHEAPIPQSIISEQRLYFGCVFHEAHGALQSGKPSNFVPQDALKSTRLFASLKNQPEDVRLAASVELAATAASVLATRKEGDYFDREDLHRFEDEMSQWTEYWQPILAANEQRDRLAWTAAIPYQAFIRVVVHGYSFARWKVHKTELQASLQPAPLLTEHEHESLDAAVEASAAILLAVSVEGKRIVPGKGIETSWENVKGILTVDPNVADKVRWASDSLTCVLFSYPLIFLAKLANEGLLLSSFSVLAASTQPIPLAPLSPSDKLCLLLQLGANFLHTIAPHSSHPAIKQAAFLRKIHEAGISGRKQTLSVPTSPKLSATSSIPVPMTTNLSLSEHSSLTQTPSNLLPLSNGSYHDFLSTTWNPSPIGSPRNVDHVMEDPFGALLSGVEPGMMFASGQRDLFGFETGFTSADWDGLDAGAAAGAQNGGGANGRMFKGGF</sequence>
<feature type="compositionally biased region" description="Basic residues" evidence="6">
    <location>
        <begin position="172"/>
        <end position="183"/>
    </location>
</feature>
<dbReference type="STRING" id="289078.A0A2X0MHJ8"/>
<dbReference type="CDD" id="cd00067">
    <property type="entry name" value="GAL4"/>
    <property type="match status" value="1"/>
</dbReference>
<dbReference type="Proteomes" id="UP000249723">
    <property type="component" value="Unassembled WGS sequence"/>
</dbReference>
<evidence type="ECO:0000256" key="2">
    <source>
        <dbReference type="ARBA" id="ARBA00023015"/>
    </source>
</evidence>
<dbReference type="Gene3D" id="4.10.240.10">
    <property type="entry name" value="Zn(2)-C6 fungal-type DNA-binding domain"/>
    <property type="match status" value="1"/>
</dbReference>
<feature type="region of interest" description="Disordered" evidence="6">
    <location>
        <begin position="58"/>
        <end position="124"/>
    </location>
</feature>
<name>A0A2X0MHJ8_9BASI</name>
<dbReference type="GO" id="GO:0008270">
    <property type="term" value="F:zinc ion binding"/>
    <property type="evidence" value="ECO:0007669"/>
    <property type="project" value="InterPro"/>
</dbReference>
<dbReference type="InterPro" id="IPR051089">
    <property type="entry name" value="prtT"/>
</dbReference>
<dbReference type="PROSITE" id="PS50048">
    <property type="entry name" value="ZN2_CY6_FUNGAL_2"/>
    <property type="match status" value="1"/>
</dbReference>
<evidence type="ECO:0000256" key="4">
    <source>
        <dbReference type="ARBA" id="ARBA00023163"/>
    </source>
</evidence>
<dbReference type="Pfam" id="PF00172">
    <property type="entry name" value="Zn_clus"/>
    <property type="match status" value="1"/>
</dbReference>
<proteinExistence type="predicted"/>
<dbReference type="SMART" id="SM00066">
    <property type="entry name" value="GAL4"/>
    <property type="match status" value="1"/>
</dbReference>
<keyword evidence="9" id="KW-1185">Reference proteome</keyword>
<dbReference type="GO" id="GO:0000981">
    <property type="term" value="F:DNA-binding transcription factor activity, RNA polymerase II-specific"/>
    <property type="evidence" value="ECO:0007669"/>
    <property type="project" value="InterPro"/>
</dbReference>
<dbReference type="GO" id="GO:0000976">
    <property type="term" value="F:transcription cis-regulatory region binding"/>
    <property type="evidence" value="ECO:0007669"/>
    <property type="project" value="TreeGrafter"/>
</dbReference>
<evidence type="ECO:0000256" key="5">
    <source>
        <dbReference type="ARBA" id="ARBA00023242"/>
    </source>
</evidence>
<evidence type="ECO:0000259" key="7">
    <source>
        <dbReference type="PROSITE" id="PS50048"/>
    </source>
</evidence>
<dbReference type="AlphaFoldDB" id="A0A2X0MHJ8"/>
<protein>
    <submittedName>
        <fullName evidence="8">BZ3500_MvSof-1268-A1-R1_Chr6-3g08880 protein</fullName>
    </submittedName>
</protein>
<accession>A0A2X0MHJ8</accession>
<dbReference type="OrthoDB" id="4454541at2759"/>
<dbReference type="SUPFAM" id="SSF57701">
    <property type="entry name" value="Zn2/Cys6 DNA-binding domain"/>
    <property type="match status" value="1"/>
</dbReference>
<dbReference type="PANTHER" id="PTHR31845">
    <property type="entry name" value="FINGER DOMAIN PROTEIN, PUTATIVE-RELATED"/>
    <property type="match status" value="1"/>
</dbReference>
<organism evidence="8 9">
    <name type="scientific">Microbotryum saponariae</name>
    <dbReference type="NCBI Taxonomy" id="289078"/>
    <lineage>
        <taxon>Eukaryota</taxon>
        <taxon>Fungi</taxon>
        <taxon>Dikarya</taxon>
        <taxon>Basidiomycota</taxon>
        <taxon>Pucciniomycotina</taxon>
        <taxon>Microbotryomycetes</taxon>
        <taxon>Microbotryales</taxon>
        <taxon>Microbotryaceae</taxon>
        <taxon>Microbotryum</taxon>
    </lineage>
</organism>
<dbReference type="GO" id="GO:0005634">
    <property type="term" value="C:nucleus"/>
    <property type="evidence" value="ECO:0007669"/>
    <property type="project" value="UniProtKB-SubCell"/>
</dbReference>
<keyword evidence="5" id="KW-0539">Nucleus</keyword>
<gene>
    <name evidence="8" type="ORF">BZ3500_MVSOF-1268-A1-R1_CHR6-3G08880</name>
</gene>
<keyword evidence="2" id="KW-0805">Transcription regulation</keyword>
<evidence type="ECO:0000313" key="9">
    <source>
        <dbReference type="Proteomes" id="UP000249723"/>
    </source>
</evidence>
<feature type="region of interest" description="Disordered" evidence="6">
    <location>
        <begin position="165"/>
        <end position="214"/>
    </location>
</feature>
<comment type="subcellular location">
    <subcellularLocation>
        <location evidence="1">Nucleus</location>
    </subcellularLocation>
</comment>
<feature type="region of interest" description="Disordered" evidence="6">
    <location>
        <begin position="233"/>
        <end position="263"/>
    </location>
</feature>
<dbReference type="PANTHER" id="PTHR31845:SF17">
    <property type="entry name" value="ZN(II)2CYS6 TRANSCRIPTION FACTOR (EUROFUNG)"/>
    <property type="match status" value="1"/>
</dbReference>
<evidence type="ECO:0000256" key="1">
    <source>
        <dbReference type="ARBA" id="ARBA00004123"/>
    </source>
</evidence>
<feature type="compositionally biased region" description="Polar residues" evidence="6">
    <location>
        <begin position="235"/>
        <end position="254"/>
    </location>
</feature>
<evidence type="ECO:0000256" key="6">
    <source>
        <dbReference type="SAM" id="MobiDB-lite"/>
    </source>
</evidence>
<dbReference type="InterPro" id="IPR001138">
    <property type="entry name" value="Zn2Cys6_DnaBD"/>
</dbReference>
<keyword evidence="3" id="KW-0238">DNA-binding</keyword>
<evidence type="ECO:0000256" key="3">
    <source>
        <dbReference type="ARBA" id="ARBA00023125"/>
    </source>
</evidence>
<dbReference type="PROSITE" id="PS00463">
    <property type="entry name" value="ZN2_CY6_FUNGAL_1"/>
    <property type="match status" value="1"/>
</dbReference>
<keyword evidence="4" id="KW-0804">Transcription</keyword>
<feature type="compositionally biased region" description="Low complexity" evidence="6">
    <location>
        <begin position="101"/>
        <end position="110"/>
    </location>
</feature>
<feature type="domain" description="Zn(2)-C6 fungal-type" evidence="7">
    <location>
        <begin position="22"/>
        <end position="53"/>
    </location>
</feature>
<reference evidence="9" key="1">
    <citation type="submission" date="2016-10" db="EMBL/GenBank/DDBJ databases">
        <authorList>
            <person name="Jeantristanb JTB J.-T."/>
            <person name="Ricardo R."/>
        </authorList>
    </citation>
    <scope>NUCLEOTIDE SEQUENCE [LARGE SCALE GENOMIC DNA]</scope>
</reference>
<evidence type="ECO:0000313" key="8">
    <source>
        <dbReference type="EMBL" id="SCZ93780.1"/>
    </source>
</evidence>